<evidence type="ECO:0008006" key="4">
    <source>
        <dbReference type="Google" id="ProtNLM"/>
    </source>
</evidence>
<dbReference type="InterPro" id="IPR006439">
    <property type="entry name" value="HAD-SF_hydro_IA"/>
</dbReference>
<evidence type="ECO:0000313" key="3">
    <source>
        <dbReference type="Proteomes" id="UP000091969"/>
    </source>
</evidence>
<dbReference type="Proteomes" id="UP000091969">
    <property type="component" value="Unassembled WGS sequence"/>
</dbReference>
<dbReference type="Gene3D" id="3.40.50.1000">
    <property type="entry name" value="HAD superfamily/HAD-like"/>
    <property type="match status" value="1"/>
</dbReference>
<dbReference type="Gene3D" id="1.20.120.1600">
    <property type="match status" value="1"/>
</dbReference>
<dbReference type="SFLD" id="SFLDS00003">
    <property type="entry name" value="Haloacid_Dehalogenase"/>
    <property type="match status" value="1"/>
</dbReference>
<protein>
    <recommendedName>
        <fullName evidence="4">5-amino-6-(5-phospho-D-ribitylamino)uracil phosphatase YigB</fullName>
    </recommendedName>
</protein>
<dbReference type="SFLD" id="SFLDG01129">
    <property type="entry name" value="C1.5:_HAD__Beta-PGM__Phosphata"/>
    <property type="match status" value="1"/>
</dbReference>
<dbReference type="STRING" id="1101373.A9O67_05760"/>
<dbReference type="GO" id="GO:0016787">
    <property type="term" value="F:hydrolase activity"/>
    <property type="evidence" value="ECO:0007669"/>
    <property type="project" value="UniProtKB-KW"/>
</dbReference>
<dbReference type="EMBL" id="LZDH01000056">
    <property type="protein sequence ID" value="OBS30525.1"/>
    <property type="molecule type" value="Genomic_DNA"/>
</dbReference>
<dbReference type="RefSeq" id="WP_068609864.1">
    <property type="nucleotide sequence ID" value="NZ_LZDH01000056.1"/>
</dbReference>
<dbReference type="AlphaFoldDB" id="A0A1A6DUQ9"/>
<dbReference type="PANTHER" id="PTHR43316">
    <property type="entry name" value="HYDROLASE, HALOACID DELAHOGENASE-RELATED"/>
    <property type="match status" value="1"/>
</dbReference>
<reference evidence="2 3" key="1">
    <citation type="submission" date="2016-06" db="EMBL/GenBank/DDBJ databases">
        <title>Genome sequence of Tepidimonas fonticaldi PL17.</title>
        <authorList>
            <person name="Pinnaka A.K."/>
        </authorList>
    </citation>
    <scope>NUCLEOTIDE SEQUENCE [LARGE SCALE GENOMIC DNA]</scope>
    <source>
        <strain evidence="2 3">PL17</strain>
    </source>
</reference>
<keyword evidence="3" id="KW-1185">Reference proteome</keyword>
<sequence>MMDIAGLRALTLDLDDTLWPMRPTIERAEAALQAWLEAHAPATAARLRDRAWARAVRAGVQRDHPDRHHDLTFLRREAIRVALRDSGDDPALAEPAFEVFYAERQRVELFADARPALERLAARWPLVAVSNGNADVRRVGLGDYFVAHVGAREAGVAKPHPGIYQAALAAAGVAPRAALHVGDDPLLDVVGARRAGLAAVWVNRHGHEWDAAVQPKDCGCGGGDMARALHAGGVQPQPHERPHAQVAHLLELCERLGLA</sequence>
<evidence type="ECO:0000313" key="2">
    <source>
        <dbReference type="EMBL" id="OBS30525.1"/>
    </source>
</evidence>
<proteinExistence type="predicted"/>
<accession>A0A1A6DUQ9</accession>
<dbReference type="InterPro" id="IPR051540">
    <property type="entry name" value="S-2-haloacid_dehalogenase"/>
</dbReference>
<organism evidence="2 3">
    <name type="scientific">Tepidimonas fonticaldi</name>
    <dbReference type="NCBI Taxonomy" id="1101373"/>
    <lineage>
        <taxon>Bacteria</taxon>
        <taxon>Pseudomonadati</taxon>
        <taxon>Pseudomonadota</taxon>
        <taxon>Betaproteobacteria</taxon>
        <taxon>Burkholderiales</taxon>
        <taxon>Tepidimonas</taxon>
    </lineage>
</organism>
<evidence type="ECO:0000256" key="1">
    <source>
        <dbReference type="ARBA" id="ARBA00022801"/>
    </source>
</evidence>
<gene>
    <name evidence="2" type="ORF">A9O67_05760</name>
</gene>
<keyword evidence="1" id="KW-0378">Hydrolase</keyword>
<comment type="caution">
    <text evidence="2">The sequence shown here is derived from an EMBL/GenBank/DDBJ whole genome shotgun (WGS) entry which is preliminary data.</text>
</comment>
<dbReference type="PRINTS" id="PR00413">
    <property type="entry name" value="HADHALOGNASE"/>
</dbReference>
<dbReference type="InterPro" id="IPR036412">
    <property type="entry name" value="HAD-like_sf"/>
</dbReference>
<dbReference type="PANTHER" id="PTHR43316:SF3">
    <property type="entry name" value="HALOACID DEHALOGENASE, TYPE II (AFU_ORTHOLOGUE AFUA_2G07750)-RELATED"/>
    <property type="match status" value="1"/>
</dbReference>
<dbReference type="NCBIfam" id="TIGR01509">
    <property type="entry name" value="HAD-SF-IA-v3"/>
    <property type="match status" value="1"/>
</dbReference>
<name>A0A1A6DUQ9_9BURK</name>
<dbReference type="NCBIfam" id="TIGR01549">
    <property type="entry name" value="HAD-SF-IA-v1"/>
    <property type="match status" value="1"/>
</dbReference>
<dbReference type="SUPFAM" id="SSF56784">
    <property type="entry name" value="HAD-like"/>
    <property type="match status" value="1"/>
</dbReference>
<dbReference type="Pfam" id="PF00702">
    <property type="entry name" value="Hydrolase"/>
    <property type="match status" value="1"/>
</dbReference>
<dbReference type="InterPro" id="IPR023214">
    <property type="entry name" value="HAD_sf"/>
</dbReference>